<dbReference type="GeneID" id="71994298"/>
<gene>
    <name evidence="1" type="ORF">CLAFUR5_14420</name>
</gene>
<dbReference type="KEGG" id="ffu:CLAFUR5_14420"/>
<accession>A0A9Q8PLY8</accession>
<sequence length="203" mass="23747">MKLHHHSQPPAQLISTTPMSATPKTTAFAKRWLPRLAHPLANWPGHWFEEADKPLALSTLSTDHVYIKQLLDVLHLFDDDVKRHSISSTDFANREHVRLDPGFEKPWLSDYTNPFAAAAPLRELVTTSVWWFHMWRVMEVTHTKRGKKWDEDAWEKIYTQYVVAKEKGGWQSRLERGLYRKTRQALLDDMPLYVDAFVEVVDD</sequence>
<dbReference type="OrthoDB" id="10415794at2759"/>
<protein>
    <submittedName>
        <fullName evidence="1">Uncharacterized protein</fullName>
    </submittedName>
</protein>
<dbReference type="AlphaFoldDB" id="A0A9Q8PLY8"/>
<dbReference type="EMBL" id="CP090175">
    <property type="protein sequence ID" value="UJO24966.1"/>
    <property type="molecule type" value="Genomic_DNA"/>
</dbReference>
<organism evidence="1 2">
    <name type="scientific">Passalora fulva</name>
    <name type="common">Tomato leaf mold</name>
    <name type="synonym">Cladosporium fulvum</name>
    <dbReference type="NCBI Taxonomy" id="5499"/>
    <lineage>
        <taxon>Eukaryota</taxon>
        <taxon>Fungi</taxon>
        <taxon>Dikarya</taxon>
        <taxon>Ascomycota</taxon>
        <taxon>Pezizomycotina</taxon>
        <taxon>Dothideomycetes</taxon>
        <taxon>Dothideomycetidae</taxon>
        <taxon>Mycosphaerellales</taxon>
        <taxon>Mycosphaerellaceae</taxon>
        <taxon>Fulvia</taxon>
    </lineage>
</organism>
<proteinExistence type="predicted"/>
<dbReference type="RefSeq" id="XP_047769332.1">
    <property type="nucleotide sequence ID" value="XM_047913568.1"/>
</dbReference>
<evidence type="ECO:0000313" key="1">
    <source>
        <dbReference type="EMBL" id="UJO24966.1"/>
    </source>
</evidence>
<keyword evidence="2" id="KW-1185">Reference proteome</keyword>
<evidence type="ECO:0000313" key="2">
    <source>
        <dbReference type="Proteomes" id="UP000756132"/>
    </source>
</evidence>
<name>A0A9Q8PLY8_PASFU</name>
<reference evidence="1" key="2">
    <citation type="journal article" date="2022" name="Microb. Genom.">
        <title>A chromosome-scale genome assembly of the tomato pathogen Cladosporium fulvum reveals a compartmentalized genome architecture and the presence of a dispensable chromosome.</title>
        <authorList>
            <person name="Zaccaron A.Z."/>
            <person name="Chen L.H."/>
            <person name="Samaras A."/>
            <person name="Stergiopoulos I."/>
        </authorList>
    </citation>
    <scope>NUCLEOTIDE SEQUENCE</scope>
    <source>
        <strain evidence="1">Race5_Kim</strain>
    </source>
</reference>
<dbReference type="Proteomes" id="UP000756132">
    <property type="component" value="Chromosome 13"/>
</dbReference>
<reference evidence="1" key="1">
    <citation type="submission" date="2021-12" db="EMBL/GenBank/DDBJ databases">
        <authorList>
            <person name="Zaccaron A."/>
            <person name="Stergiopoulos I."/>
        </authorList>
    </citation>
    <scope>NUCLEOTIDE SEQUENCE</scope>
    <source>
        <strain evidence="1">Race5_Kim</strain>
    </source>
</reference>